<evidence type="ECO:0000259" key="1">
    <source>
        <dbReference type="Pfam" id="PF00535"/>
    </source>
</evidence>
<comment type="caution">
    <text evidence="2">The sequence shown here is derived from an EMBL/GenBank/DDBJ whole genome shotgun (WGS) entry which is preliminary data.</text>
</comment>
<dbReference type="InterPro" id="IPR001173">
    <property type="entry name" value="Glyco_trans_2-like"/>
</dbReference>
<accession>A0A413MC16</accession>
<sequence>MMKEHTFAICAYKESEYLEECIKSLKNQTVSTNIILATSTPNDYISGLCSKYNIEMFVNNGEHGITQDWNFAYAKADSKYVTIAHQDDVYEPEYVENLLSYIQKVDKPIIFFTDYGELRDGKKVYDNKLLKIKRLMLLPLRRKLFWSSKFVRRRILSLGSPICCPAVTYIKENCPEVVFKSGFRSDEDWEAWEMLSRRKGAFVYCKKPLTLHRIHEDSETSKILGDNARTKEDYVMFCKFWPKFIAKILTKVYGTSEKSNDL</sequence>
<dbReference type="InterPro" id="IPR029044">
    <property type="entry name" value="Nucleotide-diphossugar_trans"/>
</dbReference>
<dbReference type="AlphaFoldDB" id="A0A413MC16"/>
<gene>
    <name evidence="3" type="ORF">DW775_00870</name>
    <name evidence="2" type="ORF">DXA03_06875</name>
</gene>
<dbReference type="SUPFAM" id="SSF53448">
    <property type="entry name" value="Nucleotide-diphospho-sugar transferases"/>
    <property type="match status" value="1"/>
</dbReference>
<reference evidence="4 5" key="1">
    <citation type="submission" date="2018-08" db="EMBL/GenBank/DDBJ databases">
        <title>A genome reference for cultivated species of the human gut microbiota.</title>
        <authorList>
            <person name="Zou Y."/>
            <person name="Xue W."/>
            <person name="Luo G."/>
        </authorList>
    </citation>
    <scope>NUCLEOTIDE SEQUENCE [LARGE SCALE GENOMIC DNA]</scope>
    <source>
        <strain evidence="3 4">AM30-13AC</strain>
        <strain evidence="2 5">AM54-25XD</strain>
    </source>
</reference>
<dbReference type="EMBL" id="QSDV01000008">
    <property type="protein sequence ID" value="RGZ18887.1"/>
    <property type="molecule type" value="Genomic_DNA"/>
</dbReference>
<dbReference type="Pfam" id="PF00535">
    <property type="entry name" value="Glycos_transf_2"/>
    <property type="match status" value="1"/>
</dbReference>
<name>A0A413MC16_9FIRM</name>
<organism evidence="2 5">
    <name type="scientific">Agathobacter rectalis</name>
    <dbReference type="NCBI Taxonomy" id="39491"/>
    <lineage>
        <taxon>Bacteria</taxon>
        <taxon>Bacillati</taxon>
        <taxon>Bacillota</taxon>
        <taxon>Clostridia</taxon>
        <taxon>Lachnospirales</taxon>
        <taxon>Lachnospiraceae</taxon>
        <taxon>Agathobacter</taxon>
    </lineage>
</organism>
<evidence type="ECO:0000313" key="4">
    <source>
        <dbReference type="Proteomes" id="UP000284835"/>
    </source>
</evidence>
<keyword evidence="2" id="KW-0808">Transferase</keyword>
<protein>
    <submittedName>
        <fullName evidence="2">Glycosyltransferase</fullName>
    </submittedName>
</protein>
<evidence type="ECO:0000313" key="5">
    <source>
        <dbReference type="Proteomes" id="UP000285209"/>
    </source>
</evidence>
<dbReference type="EMBL" id="QSJS01000001">
    <property type="protein sequence ID" value="RHD98071.1"/>
    <property type="molecule type" value="Genomic_DNA"/>
</dbReference>
<proteinExistence type="predicted"/>
<evidence type="ECO:0000313" key="2">
    <source>
        <dbReference type="EMBL" id="RGZ18887.1"/>
    </source>
</evidence>
<dbReference type="Gene3D" id="3.90.550.10">
    <property type="entry name" value="Spore Coat Polysaccharide Biosynthesis Protein SpsA, Chain A"/>
    <property type="match status" value="1"/>
</dbReference>
<dbReference type="GO" id="GO:0016758">
    <property type="term" value="F:hexosyltransferase activity"/>
    <property type="evidence" value="ECO:0007669"/>
    <property type="project" value="UniProtKB-ARBA"/>
</dbReference>
<dbReference type="PANTHER" id="PTHR22916">
    <property type="entry name" value="GLYCOSYLTRANSFERASE"/>
    <property type="match status" value="1"/>
</dbReference>
<feature type="domain" description="Glycosyltransferase 2-like" evidence="1">
    <location>
        <begin position="7"/>
        <end position="111"/>
    </location>
</feature>
<dbReference type="Proteomes" id="UP000284835">
    <property type="component" value="Unassembled WGS sequence"/>
</dbReference>
<dbReference type="Proteomes" id="UP000285209">
    <property type="component" value="Unassembled WGS sequence"/>
</dbReference>
<evidence type="ECO:0000313" key="3">
    <source>
        <dbReference type="EMBL" id="RHD98071.1"/>
    </source>
</evidence>
<dbReference type="PANTHER" id="PTHR22916:SF3">
    <property type="entry name" value="UDP-GLCNAC:BETAGAL BETA-1,3-N-ACETYLGLUCOSAMINYLTRANSFERASE-LIKE PROTEIN 1"/>
    <property type="match status" value="1"/>
</dbReference>